<dbReference type="GO" id="GO:0005737">
    <property type="term" value="C:cytoplasm"/>
    <property type="evidence" value="ECO:0007669"/>
    <property type="project" value="TreeGrafter"/>
</dbReference>
<accession>W9AHA7</accession>
<comment type="caution">
    <text evidence="2">The sequence shown here is derived from an EMBL/GenBank/DDBJ whole genome shotgun (WGS) entry which is preliminary data.</text>
</comment>
<evidence type="ECO:0000259" key="1">
    <source>
        <dbReference type="PROSITE" id="PS51186"/>
    </source>
</evidence>
<evidence type="ECO:0000313" key="3">
    <source>
        <dbReference type="Proteomes" id="UP000028863"/>
    </source>
</evidence>
<dbReference type="InterPro" id="IPR000182">
    <property type="entry name" value="GNAT_dom"/>
</dbReference>
<dbReference type="eggNOG" id="COG1670">
    <property type="taxonomic scope" value="Bacteria"/>
</dbReference>
<proteinExistence type="predicted"/>
<gene>
    <name evidence="2" type="primary">ydaF_5</name>
    <name evidence="2" type="ORF">BN988_03443</name>
</gene>
<dbReference type="Proteomes" id="UP000028863">
    <property type="component" value="Unassembled WGS sequence"/>
</dbReference>
<dbReference type="STRING" id="171693.BN988_03443"/>
<dbReference type="CDD" id="cd04301">
    <property type="entry name" value="NAT_SF"/>
    <property type="match status" value="1"/>
</dbReference>
<dbReference type="AlphaFoldDB" id="W9AHA7"/>
<organism evidence="2 3">
    <name type="scientific">Oceanobacillus picturae</name>
    <dbReference type="NCBI Taxonomy" id="171693"/>
    <lineage>
        <taxon>Bacteria</taxon>
        <taxon>Bacillati</taxon>
        <taxon>Bacillota</taxon>
        <taxon>Bacilli</taxon>
        <taxon>Bacillales</taxon>
        <taxon>Bacillaceae</taxon>
        <taxon>Oceanobacillus</taxon>
    </lineage>
</organism>
<dbReference type="Gene3D" id="3.40.630.30">
    <property type="match status" value="1"/>
</dbReference>
<dbReference type="PROSITE" id="PS51186">
    <property type="entry name" value="GNAT"/>
    <property type="match status" value="1"/>
</dbReference>
<dbReference type="InterPro" id="IPR051531">
    <property type="entry name" value="N-acetyltransferase"/>
</dbReference>
<evidence type="ECO:0000313" key="2">
    <source>
        <dbReference type="EMBL" id="CDO04873.1"/>
    </source>
</evidence>
<dbReference type="PANTHER" id="PTHR43792:SF9">
    <property type="entry name" value="RIBOSOMAL-PROTEIN-ALANINE ACETYLTRANSFERASE"/>
    <property type="match status" value="1"/>
</dbReference>
<dbReference type="SUPFAM" id="SSF55729">
    <property type="entry name" value="Acyl-CoA N-acyltransferases (Nat)"/>
    <property type="match status" value="1"/>
</dbReference>
<dbReference type="RefSeq" id="WP_036578141.1">
    <property type="nucleotide sequence ID" value="NZ_CABLBW010000003.1"/>
</dbReference>
<reference evidence="2" key="2">
    <citation type="submission" date="2014-03" db="EMBL/GenBank/DDBJ databases">
        <authorList>
            <person name="Urmite Genomes"/>
        </authorList>
    </citation>
    <scope>NUCLEOTIDE SEQUENCE</scope>
    <source>
        <strain evidence="2">S1</strain>
    </source>
</reference>
<dbReference type="GO" id="GO:0008999">
    <property type="term" value="F:protein-N-terminal-alanine acetyltransferase activity"/>
    <property type="evidence" value="ECO:0007669"/>
    <property type="project" value="TreeGrafter"/>
</dbReference>
<name>W9AHA7_9BACI</name>
<sequence>MEVEDIFGNLPTLETERLLLRKVTLHDLEDIYHYGSNEEVSRYVTWDTHHTLSDTKEYVDFVLNRYENKRVAPWGIEYKGNGKLIGTIDFVSWQTGHRTAEIGYVISSDYWGKGIATEVANEVIKFGFQQMDLVRIQAKCFEKNIGSARVMEKVGMSYEGTIRKGMVVKGEHQDLKLHSILKEEFFSNQHLKLESGIKL</sequence>
<feature type="domain" description="N-acetyltransferase" evidence="1">
    <location>
        <begin position="18"/>
        <end position="174"/>
    </location>
</feature>
<dbReference type="EMBL" id="CCAX010000003">
    <property type="protein sequence ID" value="CDO04873.1"/>
    <property type="molecule type" value="Genomic_DNA"/>
</dbReference>
<reference evidence="2" key="1">
    <citation type="submission" date="2014-03" db="EMBL/GenBank/DDBJ databases">
        <title>Draft genome sequencing of Oceanobacillus picturae strain S1 isolated from human gut.</title>
        <authorList>
            <person name="Croce O."/>
            <person name="Lagier J.C."/>
            <person name="Raoult D."/>
        </authorList>
    </citation>
    <scope>NUCLEOTIDE SEQUENCE [LARGE SCALE GENOMIC DNA]</scope>
    <source>
        <strain evidence="2">S1</strain>
    </source>
</reference>
<dbReference type="InterPro" id="IPR016181">
    <property type="entry name" value="Acyl_CoA_acyltransferase"/>
</dbReference>
<protein>
    <submittedName>
        <fullName evidence="2">Ribosomal N-acetyltransferase YdaF</fullName>
    </submittedName>
</protein>
<dbReference type="PANTHER" id="PTHR43792">
    <property type="entry name" value="GNAT FAMILY, PUTATIVE (AFU_ORTHOLOGUE AFUA_3G00765)-RELATED-RELATED"/>
    <property type="match status" value="1"/>
</dbReference>
<keyword evidence="3" id="KW-1185">Reference proteome</keyword>
<dbReference type="Pfam" id="PF13302">
    <property type="entry name" value="Acetyltransf_3"/>
    <property type="match status" value="1"/>
</dbReference>